<organism evidence="2 3">
    <name type="scientific">Pristionchus entomophagus</name>
    <dbReference type="NCBI Taxonomy" id="358040"/>
    <lineage>
        <taxon>Eukaryota</taxon>
        <taxon>Metazoa</taxon>
        <taxon>Ecdysozoa</taxon>
        <taxon>Nematoda</taxon>
        <taxon>Chromadorea</taxon>
        <taxon>Rhabditida</taxon>
        <taxon>Rhabditina</taxon>
        <taxon>Diplogasteromorpha</taxon>
        <taxon>Diplogasteroidea</taxon>
        <taxon>Neodiplogasteridae</taxon>
        <taxon>Pristionchus</taxon>
    </lineage>
</organism>
<dbReference type="AlphaFoldDB" id="A0AAV5TY83"/>
<keyword evidence="3" id="KW-1185">Reference proteome</keyword>
<keyword evidence="1" id="KW-0812">Transmembrane</keyword>
<evidence type="ECO:0000313" key="3">
    <source>
        <dbReference type="Proteomes" id="UP001432027"/>
    </source>
</evidence>
<keyword evidence="1" id="KW-0472">Membrane</keyword>
<dbReference type="EMBL" id="BTSX01000005">
    <property type="protein sequence ID" value="GMS99436.1"/>
    <property type="molecule type" value="Genomic_DNA"/>
</dbReference>
<protein>
    <recommendedName>
        <fullName evidence="4">G protein-coupled receptor</fullName>
    </recommendedName>
</protein>
<keyword evidence="1" id="KW-1133">Transmembrane helix</keyword>
<reference evidence="2" key="1">
    <citation type="submission" date="2023-10" db="EMBL/GenBank/DDBJ databases">
        <title>Genome assembly of Pristionchus species.</title>
        <authorList>
            <person name="Yoshida K."/>
            <person name="Sommer R.J."/>
        </authorList>
    </citation>
    <scope>NUCLEOTIDE SEQUENCE</scope>
    <source>
        <strain evidence="2">RS0144</strain>
    </source>
</reference>
<accession>A0AAV5TY83</accession>
<gene>
    <name evidence="2" type="ORF">PENTCL1PPCAC_21612</name>
</gene>
<feature type="non-terminal residue" evidence="2">
    <location>
        <position position="1"/>
    </location>
</feature>
<sequence>SWLGYLLFGLILYACNKRRVFVSRIHDVLLILIFAFLTDLLKMRVLLLLIFSEYSKQEHGYWILPTTISACTLGVWIFYSHFLITYVQAV</sequence>
<feature type="transmembrane region" description="Helical" evidence="1">
    <location>
        <begin position="28"/>
        <end position="50"/>
    </location>
</feature>
<evidence type="ECO:0008006" key="4">
    <source>
        <dbReference type="Google" id="ProtNLM"/>
    </source>
</evidence>
<comment type="caution">
    <text evidence="2">The sequence shown here is derived from an EMBL/GenBank/DDBJ whole genome shotgun (WGS) entry which is preliminary data.</text>
</comment>
<feature type="non-terminal residue" evidence="2">
    <location>
        <position position="90"/>
    </location>
</feature>
<evidence type="ECO:0000313" key="2">
    <source>
        <dbReference type="EMBL" id="GMS99436.1"/>
    </source>
</evidence>
<name>A0AAV5TY83_9BILA</name>
<dbReference type="Proteomes" id="UP001432027">
    <property type="component" value="Unassembled WGS sequence"/>
</dbReference>
<evidence type="ECO:0000256" key="1">
    <source>
        <dbReference type="SAM" id="Phobius"/>
    </source>
</evidence>
<proteinExistence type="predicted"/>
<feature type="transmembrane region" description="Helical" evidence="1">
    <location>
        <begin position="62"/>
        <end position="84"/>
    </location>
</feature>